<dbReference type="GO" id="GO:0005524">
    <property type="term" value="F:ATP binding"/>
    <property type="evidence" value="ECO:0007669"/>
    <property type="project" value="UniProtKB-KW"/>
</dbReference>
<dbReference type="InterPro" id="IPR029056">
    <property type="entry name" value="Ribokinase-like"/>
</dbReference>
<dbReference type="RefSeq" id="WP_142118571.1">
    <property type="nucleotide sequence ID" value="NZ_BAAASV010000003.1"/>
</dbReference>
<dbReference type="Gene3D" id="3.40.1190.20">
    <property type="match status" value="1"/>
</dbReference>
<dbReference type="Pfam" id="PF00294">
    <property type="entry name" value="PfkB"/>
    <property type="match status" value="1"/>
</dbReference>
<sequence>MTSQPLIGEPPVPYRKLVIGEALIDVVQQTDGTVREHCGGSPANVAIALGRLGHAVDLITWLGKDAYADILRDWLTDSGVTITAGTSAAPYTPLATAVLDHDGSATYTFDLTWDLDTSAQIPADTAVIHVGSLAATLEPGSDKVYELMRTARGATTVFDPNIRPSLVSDPEETRRRVERFFDASDVVRASDVDLLWLYPYTDPIEVARRLVRDRRPSLVVVTQGPQGATAVTEHLELHTPTAATTVVDRVGAGDAATGAVIDGLSQAGLLGSENRERLANIDRETLQAILDWAAQLCAYCLSKQGANMPRRTDLTTTLALPTGVPK</sequence>
<dbReference type="InterPro" id="IPR011611">
    <property type="entry name" value="PfkB_dom"/>
</dbReference>
<dbReference type="GO" id="GO:0016301">
    <property type="term" value="F:kinase activity"/>
    <property type="evidence" value="ECO:0007669"/>
    <property type="project" value="UniProtKB-KW"/>
</dbReference>
<dbReference type="CDD" id="cd01167">
    <property type="entry name" value="bac_FRK"/>
    <property type="match status" value="1"/>
</dbReference>
<evidence type="ECO:0000256" key="2">
    <source>
        <dbReference type="ARBA" id="ARBA00022679"/>
    </source>
</evidence>
<dbReference type="EMBL" id="VFOS01000001">
    <property type="protein sequence ID" value="TQL63975.1"/>
    <property type="molecule type" value="Genomic_DNA"/>
</dbReference>
<organism evidence="7 8">
    <name type="scientific">Rarobacter faecitabidus</name>
    <dbReference type="NCBI Taxonomy" id="13243"/>
    <lineage>
        <taxon>Bacteria</taxon>
        <taxon>Bacillati</taxon>
        <taxon>Actinomycetota</taxon>
        <taxon>Actinomycetes</taxon>
        <taxon>Micrococcales</taxon>
        <taxon>Rarobacteraceae</taxon>
        <taxon>Rarobacter</taxon>
    </lineage>
</organism>
<dbReference type="InterPro" id="IPR050306">
    <property type="entry name" value="PfkB_Carbo_kinase"/>
</dbReference>
<dbReference type="SUPFAM" id="SSF53613">
    <property type="entry name" value="Ribokinase-like"/>
    <property type="match status" value="1"/>
</dbReference>
<gene>
    <name evidence="7" type="ORF">FB461_0458</name>
</gene>
<dbReference type="PANTHER" id="PTHR43085:SF1">
    <property type="entry name" value="PSEUDOURIDINE KINASE-RELATED"/>
    <property type="match status" value="1"/>
</dbReference>
<evidence type="ECO:0000256" key="3">
    <source>
        <dbReference type="ARBA" id="ARBA00022741"/>
    </source>
</evidence>
<keyword evidence="5" id="KW-0067">ATP-binding</keyword>
<comment type="similarity">
    <text evidence="1">Belongs to the carbohydrate kinase PfkB family.</text>
</comment>
<name>A0A542ZUD9_RARFA</name>
<evidence type="ECO:0000259" key="6">
    <source>
        <dbReference type="Pfam" id="PF00294"/>
    </source>
</evidence>
<evidence type="ECO:0000256" key="4">
    <source>
        <dbReference type="ARBA" id="ARBA00022777"/>
    </source>
</evidence>
<dbReference type="PROSITE" id="PS00583">
    <property type="entry name" value="PFKB_KINASES_1"/>
    <property type="match status" value="1"/>
</dbReference>
<protein>
    <submittedName>
        <fullName evidence="7">Fructokinase</fullName>
    </submittedName>
</protein>
<evidence type="ECO:0000256" key="1">
    <source>
        <dbReference type="ARBA" id="ARBA00010688"/>
    </source>
</evidence>
<evidence type="ECO:0000313" key="8">
    <source>
        <dbReference type="Proteomes" id="UP000315389"/>
    </source>
</evidence>
<accession>A0A542ZUD9</accession>
<keyword evidence="2" id="KW-0808">Transferase</keyword>
<dbReference type="PANTHER" id="PTHR43085">
    <property type="entry name" value="HEXOKINASE FAMILY MEMBER"/>
    <property type="match status" value="1"/>
</dbReference>
<dbReference type="Proteomes" id="UP000315389">
    <property type="component" value="Unassembled WGS sequence"/>
</dbReference>
<keyword evidence="4 7" id="KW-0418">Kinase</keyword>
<proteinExistence type="inferred from homology"/>
<evidence type="ECO:0000256" key="5">
    <source>
        <dbReference type="ARBA" id="ARBA00022840"/>
    </source>
</evidence>
<feature type="domain" description="Carbohydrate kinase PfkB" evidence="6">
    <location>
        <begin position="17"/>
        <end position="283"/>
    </location>
</feature>
<dbReference type="AlphaFoldDB" id="A0A542ZUD9"/>
<evidence type="ECO:0000313" key="7">
    <source>
        <dbReference type="EMBL" id="TQL63975.1"/>
    </source>
</evidence>
<dbReference type="OrthoDB" id="9795789at2"/>
<dbReference type="InterPro" id="IPR002173">
    <property type="entry name" value="Carboh/pur_kinase_PfkB_CS"/>
</dbReference>
<reference evidence="7 8" key="1">
    <citation type="submission" date="2019-06" db="EMBL/GenBank/DDBJ databases">
        <title>Sequencing the genomes of 1000 actinobacteria strains.</title>
        <authorList>
            <person name="Klenk H.-P."/>
        </authorList>
    </citation>
    <scope>NUCLEOTIDE SEQUENCE [LARGE SCALE GENOMIC DNA]</scope>
    <source>
        <strain evidence="7 8">DSM 4813</strain>
    </source>
</reference>
<comment type="caution">
    <text evidence="7">The sequence shown here is derived from an EMBL/GenBank/DDBJ whole genome shotgun (WGS) entry which is preliminary data.</text>
</comment>
<keyword evidence="3" id="KW-0547">Nucleotide-binding</keyword>
<keyword evidence="8" id="KW-1185">Reference proteome</keyword>